<accession>A0A8J6U9B0</accession>
<evidence type="ECO:0000313" key="1">
    <source>
        <dbReference type="EMBL" id="MBD0416937.1"/>
    </source>
</evidence>
<comment type="caution">
    <text evidence="1">The sequence shown here is derived from an EMBL/GenBank/DDBJ whole genome shotgun (WGS) entry which is preliminary data.</text>
</comment>
<reference evidence="1" key="1">
    <citation type="submission" date="2020-09" db="EMBL/GenBank/DDBJ databases">
        <title>Genome seq and assembly of Tianweitania sp.</title>
        <authorList>
            <person name="Chhetri G."/>
        </authorList>
    </citation>
    <scope>NUCLEOTIDE SEQUENCE</scope>
    <source>
        <strain evidence="1">Rool2</strain>
    </source>
</reference>
<organism evidence="1 2">
    <name type="scientific">Oryzicola mucosus</name>
    <dbReference type="NCBI Taxonomy" id="2767425"/>
    <lineage>
        <taxon>Bacteria</taxon>
        <taxon>Pseudomonadati</taxon>
        <taxon>Pseudomonadota</taxon>
        <taxon>Alphaproteobacteria</taxon>
        <taxon>Hyphomicrobiales</taxon>
        <taxon>Phyllobacteriaceae</taxon>
        <taxon>Oryzicola</taxon>
    </lineage>
</organism>
<dbReference type="EMBL" id="JACVVX010000008">
    <property type="protein sequence ID" value="MBD0416937.1"/>
    <property type="molecule type" value="Genomic_DNA"/>
</dbReference>
<proteinExistence type="predicted"/>
<name>A0A8J6U9B0_9HYPH</name>
<dbReference type="AlphaFoldDB" id="A0A8J6U9B0"/>
<keyword evidence="2" id="KW-1185">Reference proteome</keyword>
<gene>
    <name evidence="1" type="ORF">ICI42_19995</name>
</gene>
<evidence type="ECO:0000313" key="2">
    <source>
        <dbReference type="Proteomes" id="UP000643405"/>
    </source>
</evidence>
<sequence>MHLSSSFWALTIAVAFVPGLTGCTSAKVANSALAEPNVIMVANPQPPYTYWAPENSTIRNHPRERGIWIAETKDGSRKYYFGDQCRASDYQRFVGQPMDALPKKPANATWRLGCSTCAHTSDLVRTRMNVTHSEKTGAINEIYCG</sequence>
<dbReference type="Proteomes" id="UP000643405">
    <property type="component" value="Unassembled WGS sequence"/>
</dbReference>
<protein>
    <submittedName>
        <fullName evidence="1">Uncharacterized protein</fullName>
    </submittedName>
</protein>